<evidence type="ECO:0000256" key="1">
    <source>
        <dbReference type="SAM" id="SignalP"/>
    </source>
</evidence>
<reference evidence="2" key="1">
    <citation type="submission" date="2022-06" db="EMBL/GenBank/DDBJ databases">
        <title>Aeoliella straminimaris, a novel planctomycete from sediments.</title>
        <authorList>
            <person name="Vitorino I.R."/>
            <person name="Lage O.M."/>
        </authorList>
    </citation>
    <scope>NUCLEOTIDE SEQUENCE</scope>
    <source>
        <strain evidence="2">ICT_H6.2</strain>
    </source>
</reference>
<name>A0A9X2JHU0_9BACT</name>
<gene>
    <name evidence="2" type="ORF">NG895_19880</name>
</gene>
<feature type="chain" id="PRO_5040773524" evidence="1">
    <location>
        <begin position="26"/>
        <end position="213"/>
    </location>
</feature>
<keyword evidence="1" id="KW-0732">Signal</keyword>
<dbReference type="RefSeq" id="WP_252854281.1">
    <property type="nucleotide sequence ID" value="NZ_JAMXLR010000067.1"/>
</dbReference>
<evidence type="ECO:0000313" key="3">
    <source>
        <dbReference type="Proteomes" id="UP001155241"/>
    </source>
</evidence>
<dbReference type="Proteomes" id="UP001155241">
    <property type="component" value="Unassembled WGS sequence"/>
</dbReference>
<proteinExistence type="predicted"/>
<feature type="signal peptide" evidence="1">
    <location>
        <begin position="1"/>
        <end position="25"/>
    </location>
</feature>
<protein>
    <submittedName>
        <fullName evidence="2">Uncharacterized protein</fullName>
    </submittedName>
</protein>
<dbReference type="AlphaFoldDB" id="A0A9X2JHU0"/>
<accession>A0A9X2JHU0</accession>
<sequence>MRTNFSITWCFALAMWGALSTHVAAEETVENPFRTARWLATQPRVAQRLDAVTSESEPPGSEQYAEPQQVPITALGVNIALPAGKLPESEATGLVKVGPLLTEMPRPWPTLVYTWMPAATRHQPLYFEEINAERYGYSRNWVLQPVVSTAHFFGTIPALPYLMAANCPGECVYTLGHYRAGSCPPYRRHCWPCDLLGGTVEAGTIAWMIVVLP</sequence>
<keyword evidence="3" id="KW-1185">Reference proteome</keyword>
<organism evidence="2 3">
    <name type="scientific">Aeoliella straminimaris</name>
    <dbReference type="NCBI Taxonomy" id="2954799"/>
    <lineage>
        <taxon>Bacteria</taxon>
        <taxon>Pseudomonadati</taxon>
        <taxon>Planctomycetota</taxon>
        <taxon>Planctomycetia</taxon>
        <taxon>Pirellulales</taxon>
        <taxon>Lacipirellulaceae</taxon>
        <taxon>Aeoliella</taxon>
    </lineage>
</organism>
<evidence type="ECO:0000313" key="2">
    <source>
        <dbReference type="EMBL" id="MCO6046166.1"/>
    </source>
</evidence>
<comment type="caution">
    <text evidence="2">The sequence shown here is derived from an EMBL/GenBank/DDBJ whole genome shotgun (WGS) entry which is preliminary data.</text>
</comment>
<dbReference type="EMBL" id="JAMXLR010000067">
    <property type="protein sequence ID" value="MCO6046166.1"/>
    <property type="molecule type" value="Genomic_DNA"/>
</dbReference>